<organism evidence="1 2">
    <name type="scientific">Apolygus lucorum</name>
    <name type="common">Small green plant bug</name>
    <name type="synonym">Lygocoris lucorum</name>
    <dbReference type="NCBI Taxonomy" id="248454"/>
    <lineage>
        <taxon>Eukaryota</taxon>
        <taxon>Metazoa</taxon>
        <taxon>Ecdysozoa</taxon>
        <taxon>Arthropoda</taxon>
        <taxon>Hexapoda</taxon>
        <taxon>Insecta</taxon>
        <taxon>Pterygota</taxon>
        <taxon>Neoptera</taxon>
        <taxon>Paraneoptera</taxon>
        <taxon>Hemiptera</taxon>
        <taxon>Heteroptera</taxon>
        <taxon>Panheteroptera</taxon>
        <taxon>Cimicomorpha</taxon>
        <taxon>Miridae</taxon>
        <taxon>Mirini</taxon>
        <taxon>Apolygus</taxon>
    </lineage>
</organism>
<gene>
    <name evidence="1" type="ORF">GE061_002578</name>
</gene>
<reference evidence="1" key="1">
    <citation type="journal article" date="2021" name="Mol. Ecol. Resour.">
        <title>Apolygus lucorum genome provides insights into omnivorousness and mesophyll feeding.</title>
        <authorList>
            <person name="Liu Y."/>
            <person name="Liu H."/>
            <person name="Wang H."/>
            <person name="Huang T."/>
            <person name="Liu B."/>
            <person name="Yang B."/>
            <person name="Yin L."/>
            <person name="Li B."/>
            <person name="Zhang Y."/>
            <person name="Zhang S."/>
            <person name="Jiang F."/>
            <person name="Zhang X."/>
            <person name="Ren Y."/>
            <person name="Wang B."/>
            <person name="Wang S."/>
            <person name="Lu Y."/>
            <person name="Wu K."/>
            <person name="Fan W."/>
            <person name="Wang G."/>
        </authorList>
    </citation>
    <scope>NUCLEOTIDE SEQUENCE</scope>
    <source>
        <strain evidence="1">12Hb</strain>
    </source>
</reference>
<name>A0A6A4JJT3_APOLU</name>
<proteinExistence type="predicted"/>
<dbReference type="Proteomes" id="UP000466442">
    <property type="component" value="Unassembled WGS sequence"/>
</dbReference>
<dbReference type="EMBL" id="WIXP02000010">
    <property type="protein sequence ID" value="KAF6204238.1"/>
    <property type="molecule type" value="Genomic_DNA"/>
</dbReference>
<comment type="caution">
    <text evidence="1">The sequence shown here is derived from an EMBL/GenBank/DDBJ whole genome shotgun (WGS) entry which is preliminary data.</text>
</comment>
<protein>
    <submittedName>
        <fullName evidence="1">Uncharacterized protein</fullName>
    </submittedName>
</protein>
<evidence type="ECO:0000313" key="1">
    <source>
        <dbReference type="EMBL" id="KAF6204238.1"/>
    </source>
</evidence>
<sequence>MALRAALALCAVLSALQDVHGMQCQMKRAGGEGIIISKIEDLVINCPRPLIDGESKSYCCYSDDYRNFDCCDFSDFLTSPLVVFYCSIVLAIVIAILVIWCVIKFFALILEMCCGIVSFLHRKL</sequence>
<dbReference type="AlphaFoldDB" id="A0A6A4JJT3"/>
<keyword evidence="2" id="KW-1185">Reference proteome</keyword>
<accession>A0A6A4JJT3</accession>
<evidence type="ECO:0000313" key="2">
    <source>
        <dbReference type="Proteomes" id="UP000466442"/>
    </source>
</evidence>
<dbReference type="OrthoDB" id="6611011at2759"/>